<feature type="coiled-coil region" evidence="1">
    <location>
        <begin position="4"/>
        <end position="109"/>
    </location>
</feature>
<dbReference type="OrthoDB" id="3269232at2759"/>
<name>A0A4S8L191_DENBC</name>
<dbReference type="EMBL" id="ML179752">
    <property type="protein sequence ID" value="THU82179.1"/>
    <property type="molecule type" value="Genomic_DNA"/>
</dbReference>
<evidence type="ECO:0000256" key="1">
    <source>
        <dbReference type="SAM" id="Coils"/>
    </source>
</evidence>
<feature type="non-terminal residue" evidence="2">
    <location>
        <position position="1"/>
    </location>
</feature>
<proteinExistence type="predicted"/>
<gene>
    <name evidence="2" type="ORF">K435DRAFT_591595</name>
</gene>
<reference evidence="2 3" key="1">
    <citation type="journal article" date="2019" name="Nat. Ecol. Evol.">
        <title>Megaphylogeny resolves global patterns of mushroom evolution.</title>
        <authorList>
            <person name="Varga T."/>
            <person name="Krizsan K."/>
            <person name="Foldi C."/>
            <person name="Dima B."/>
            <person name="Sanchez-Garcia M."/>
            <person name="Sanchez-Ramirez S."/>
            <person name="Szollosi G.J."/>
            <person name="Szarkandi J.G."/>
            <person name="Papp V."/>
            <person name="Albert L."/>
            <person name="Andreopoulos W."/>
            <person name="Angelini C."/>
            <person name="Antonin V."/>
            <person name="Barry K.W."/>
            <person name="Bougher N.L."/>
            <person name="Buchanan P."/>
            <person name="Buyck B."/>
            <person name="Bense V."/>
            <person name="Catcheside P."/>
            <person name="Chovatia M."/>
            <person name="Cooper J."/>
            <person name="Damon W."/>
            <person name="Desjardin D."/>
            <person name="Finy P."/>
            <person name="Geml J."/>
            <person name="Haridas S."/>
            <person name="Hughes K."/>
            <person name="Justo A."/>
            <person name="Karasinski D."/>
            <person name="Kautmanova I."/>
            <person name="Kiss B."/>
            <person name="Kocsube S."/>
            <person name="Kotiranta H."/>
            <person name="LaButti K.M."/>
            <person name="Lechner B.E."/>
            <person name="Liimatainen K."/>
            <person name="Lipzen A."/>
            <person name="Lukacs Z."/>
            <person name="Mihaltcheva S."/>
            <person name="Morgado L.N."/>
            <person name="Niskanen T."/>
            <person name="Noordeloos M.E."/>
            <person name="Ohm R.A."/>
            <person name="Ortiz-Santana B."/>
            <person name="Ovrebo C."/>
            <person name="Racz N."/>
            <person name="Riley R."/>
            <person name="Savchenko A."/>
            <person name="Shiryaev A."/>
            <person name="Soop K."/>
            <person name="Spirin V."/>
            <person name="Szebenyi C."/>
            <person name="Tomsovsky M."/>
            <person name="Tulloss R.E."/>
            <person name="Uehling J."/>
            <person name="Grigoriev I.V."/>
            <person name="Vagvolgyi C."/>
            <person name="Papp T."/>
            <person name="Martin F.M."/>
            <person name="Miettinen O."/>
            <person name="Hibbett D.S."/>
            <person name="Nagy L.G."/>
        </authorList>
    </citation>
    <scope>NUCLEOTIDE SEQUENCE [LARGE SCALE GENOMIC DNA]</scope>
    <source>
        <strain evidence="2 3">CBS 962.96</strain>
    </source>
</reference>
<evidence type="ECO:0000313" key="3">
    <source>
        <dbReference type="Proteomes" id="UP000297245"/>
    </source>
</evidence>
<dbReference type="Proteomes" id="UP000297245">
    <property type="component" value="Unassembled WGS sequence"/>
</dbReference>
<protein>
    <submittedName>
        <fullName evidence="2">Uncharacterized protein</fullName>
    </submittedName>
</protein>
<accession>A0A4S8L191</accession>
<evidence type="ECO:0000313" key="2">
    <source>
        <dbReference type="EMBL" id="THU82179.1"/>
    </source>
</evidence>
<dbReference type="AlphaFoldDB" id="A0A4S8L191"/>
<keyword evidence="3" id="KW-1185">Reference proteome</keyword>
<keyword evidence="1" id="KW-0175">Coiled coil</keyword>
<organism evidence="2 3">
    <name type="scientific">Dendrothele bispora (strain CBS 962.96)</name>
    <dbReference type="NCBI Taxonomy" id="1314807"/>
    <lineage>
        <taxon>Eukaryota</taxon>
        <taxon>Fungi</taxon>
        <taxon>Dikarya</taxon>
        <taxon>Basidiomycota</taxon>
        <taxon>Agaricomycotina</taxon>
        <taxon>Agaricomycetes</taxon>
        <taxon>Agaricomycetidae</taxon>
        <taxon>Agaricales</taxon>
        <taxon>Agaricales incertae sedis</taxon>
        <taxon>Dendrothele</taxon>
    </lineage>
</organism>
<feature type="non-terminal residue" evidence="2">
    <location>
        <position position="119"/>
    </location>
</feature>
<sequence>TEREEELQLALKTLTQKYRLLKEKALSLQSSLVLNSMYCERLREQLAAQEEAKKRVSKARLMGDGMPKLLTSKEFISRVDAFTREAEEKEQALQKRQANKGEIAEAKRKWQELIEGQKK</sequence>